<protein>
    <submittedName>
        <fullName evidence="1">Uncharacterized protein</fullName>
    </submittedName>
</protein>
<accession>A0A0H5RCL3</accession>
<name>A0A0H5RCL3_9EUKA</name>
<dbReference type="EMBL" id="HACM01011558">
    <property type="protein sequence ID" value="CRZ12000.1"/>
    <property type="molecule type" value="Transcribed_RNA"/>
</dbReference>
<sequence length="102" mass="11753">MAEQEDRPLYDYGEDVERYLTDKGSNIDELTKRHRHNVAESGANIESDIDDNKAVQRRVSKVDALSSSTTPIAQRSEQLHRGRPTVWSKVTAKFRLYRYTPS</sequence>
<reference evidence="1" key="1">
    <citation type="submission" date="2015-04" db="EMBL/GenBank/DDBJ databases">
        <title>The genome sequence of the plant pathogenic Rhizarian Plasmodiophora brassicae reveals insights in its biotrophic life cycle and the origin of chitin synthesis.</title>
        <authorList>
            <person name="Schwelm A."/>
            <person name="Fogelqvist J."/>
            <person name="Knaust A."/>
            <person name="Julke S."/>
            <person name="Lilja T."/>
            <person name="Dhandapani V."/>
            <person name="Bonilla-Rosso G."/>
            <person name="Karlsson M."/>
            <person name="Shevchenko A."/>
            <person name="Choi S.R."/>
            <person name="Kim H.G."/>
            <person name="Park J.Y."/>
            <person name="Lim Y.P."/>
            <person name="Ludwig-Muller J."/>
            <person name="Dixelius C."/>
        </authorList>
    </citation>
    <scope>NUCLEOTIDE SEQUENCE</scope>
    <source>
        <tissue evidence="1">Potato root galls</tissue>
    </source>
</reference>
<evidence type="ECO:0000313" key="1">
    <source>
        <dbReference type="EMBL" id="CRZ12000.1"/>
    </source>
</evidence>
<dbReference type="AlphaFoldDB" id="A0A0H5RCL3"/>
<organism evidence="1">
    <name type="scientific">Spongospora subterranea</name>
    <dbReference type="NCBI Taxonomy" id="70186"/>
    <lineage>
        <taxon>Eukaryota</taxon>
        <taxon>Sar</taxon>
        <taxon>Rhizaria</taxon>
        <taxon>Endomyxa</taxon>
        <taxon>Phytomyxea</taxon>
        <taxon>Plasmodiophorida</taxon>
        <taxon>Plasmodiophoridae</taxon>
        <taxon>Spongospora</taxon>
    </lineage>
</organism>
<proteinExistence type="predicted"/>